<accession>A0A7D3ZUV4</accession>
<dbReference type="Pfam" id="PF00561">
    <property type="entry name" value="Abhydrolase_1"/>
    <property type="match status" value="1"/>
</dbReference>
<dbReference type="Proteomes" id="UP000501240">
    <property type="component" value="Chromosome"/>
</dbReference>
<dbReference type="PANTHER" id="PTHR43798">
    <property type="entry name" value="MONOACYLGLYCEROL LIPASE"/>
    <property type="match status" value="1"/>
</dbReference>
<reference evidence="2 3" key="1">
    <citation type="submission" date="2020-05" db="EMBL/GenBank/DDBJ databases">
        <title>Actinomadura verrucosospora NRRL-B18236 (PFL_A860) Genome sequencing and assembly.</title>
        <authorList>
            <person name="Samborskyy M."/>
        </authorList>
    </citation>
    <scope>NUCLEOTIDE SEQUENCE [LARGE SCALE GENOMIC DNA]</scope>
    <source>
        <strain evidence="2 3">NRRL:B18236</strain>
    </source>
</reference>
<evidence type="ECO:0000313" key="2">
    <source>
        <dbReference type="EMBL" id="QKG19084.1"/>
    </source>
</evidence>
<organism evidence="2 3">
    <name type="scientific">Actinomadura verrucosospora</name>
    <dbReference type="NCBI Taxonomy" id="46165"/>
    <lineage>
        <taxon>Bacteria</taxon>
        <taxon>Bacillati</taxon>
        <taxon>Actinomycetota</taxon>
        <taxon>Actinomycetes</taxon>
        <taxon>Streptosporangiales</taxon>
        <taxon>Thermomonosporaceae</taxon>
        <taxon>Actinomadura</taxon>
    </lineage>
</organism>
<evidence type="ECO:0000313" key="3">
    <source>
        <dbReference type="Proteomes" id="UP000501240"/>
    </source>
</evidence>
<dbReference type="SUPFAM" id="SSF53474">
    <property type="entry name" value="alpha/beta-Hydrolases"/>
    <property type="match status" value="1"/>
</dbReference>
<dbReference type="InterPro" id="IPR029058">
    <property type="entry name" value="AB_hydrolase_fold"/>
</dbReference>
<keyword evidence="3" id="KW-1185">Reference proteome</keyword>
<dbReference type="EMBL" id="CP053892">
    <property type="protein sequence ID" value="QKG19084.1"/>
    <property type="molecule type" value="Genomic_DNA"/>
</dbReference>
<dbReference type="Gene3D" id="3.40.50.1820">
    <property type="entry name" value="alpha/beta hydrolase"/>
    <property type="match status" value="1"/>
</dbReference>
<dbReference type="InterPro" id="IPR000073">
    <property type="entry name" value="AB_hydrolase_1"/>
</dbReference>
<gene>
    <name evidence="2" type="ORF">ACTIVE_0720</name>
</gene>
<proteinExistence type="predicted"/>
<name>A0A7D3ZUV4_ACTVE</name>
<dbReference type="AlphaFoldDB" id="A0A7D3ZUV4"/>
<feature type="domain" description="AB hydrolase-1" evidence="1">
    <location>
        <begin position="20"/>
        <end position="255"/>
    </location>
</feature>
<dbReference type="InterPro" id="IPR050266">
    <property type="entry name" value="AB_hydrolase_sf"/>
</dbReference>
<protein>
    <submittedName>
        <fullName evidence="2">Alpha/beta hydrolase fold protein</fullName>
    </submittedName>
</protein>
<dbReference type="GO" id="GO:0016787">
    <property type="term" value="F:hydrolase activity"/>
    <property type="evidence" value="ECO:0007669"/>
    <property type="project" value="UniProtKB-KW"/>
</dbReference>
<sequence>MAAVEIEAGTVEYTDAGEGPVLVLLHGLMMDASLWDGAVAELSRDHRCVAPTLPLGAHRRAMRPGADLSLDGVARMVAEFVDRLGLRDVTLVGSDTGGALVQLVLRDGAERVARAVLVSCEAFGNLPARVTGRALALSGRLPPWLFGLFMQQMRLRAVRRSPIAFGWLTARGDAAVARWTEPVRTRPEIRRDTVAVLRAVAAANPLPAAAEALPGFGGPALVVWARGDRVMPPEHGRRLAGLFPDGRLVEVDGTRTLVPLDRPERFAGIVREFVRDT</sequence>
<evidence type="ECO:0000259" key="1">
    <source>
        <dbReference type="Pfam" id="PF00561"/>
    </source>
</evidence>
<dbReference type="RefSeq" id="WP_173100939.1">
    <property type="nucleotide sequence ID" value="NZ_CP053892.1"/>
</dbReference>
<keyword evidence="2" id="KW-0378">Hydrolase</keyword>